<keyword evidence="2" id="KW-0812">Transmembrane</keyword>
<feature type="compositionally biased region" description="Basic and acidic residues" evidence="1">
    <location>
        <begin position="57"/>
        <end position="67"/>
    </location>
</feature>
<evidence type="ECO:0000256" key="1">
    <source>
        <dbReference type="SAM" id="MobiDB-lite"/>
    </source>
</evidence>
<organism evidence="3 4">
    <name type="scientific">Lacipirellula parvula</name>
    <dbReference type="NCBI Taxonomy" id="2650471"/>
    <lineage>
        <taxon>Bacteria</taxon>
        <taxon>Pseudomonadati</taxon>
        <taxon>Planctomycetota</taxon>
        <taxon>Planctomycetia</taxon>
        <taxon>Pirellulales</taxon>
        <taxon>Lacipirellulaceae</taxon>
        <taxon>Lacipirellula</taxon>
    </lineage>
</organism>
<feature type="transmembrane region" description="Helical" evidence="2">
    <location>
        <begin position="6"/>
        <end position="26"/>
    </location>
</feature>
<dbReference type="AlphaFoldDB" id="A0A5K7XAC6"/>
<keyword evidence="2" id="KW-1133">Transmembrane helix</keyword>
<sequence length="199" mass="22385">MKKSEVTGLVAVAALALFVAWFYGWFDGKAYSDDPQVAALEKLRDENAPKMENMPADQRRSQGEAFRKQMEGLSPDQRAAFFESSMAVFVPMMARQFEKNYDEFMAKSPEEQRRELDKRIDEMEKRGGQGGPGGPGGGPGRGGPPNMDPKKMDEFRKKMLDYTTPDQRAKFEDGINRFNERRKERGLPPVGPGPGGRPF</sequence>
<keyword evidence="4" id="KW-1185">Reference proteome</keyword>
<name>A0A5K7XAC6_9BACT</name>
<dbReference type="KEGG" id="lpav:PLANPX_3276"/>
<feature type="region of interest" description="Disordered" evidence="1">
    <location>
        <begin position="44"/>
        <end position="67"/>
    </location>
</feature>
<feature type="compositionally biased region" description="Basic and acidic residues" evidence="1">
    <location>
        <begin position="167"/>
        <end position="186"/>
    </location>
</feature>
<feature type="compositionally biased region" description="Basic and acidic residues" evidence="1">
    <location>
        <begin position="105"/>
        <end position="127"/>
    </location>
</feature>
<gene>
    <name evidence="3" type="ORF">PLANPX_3276</name>
</gene>
<feature type="region of interest" description="Disordered" evidence="1">
    <location>
        <begin position="105"/>
        <end position="199"/>
    </location>
</feature>
<dbReference type="Proteomes" id="UP000326837">
    <property type="component" value="Chromosome"/>
</dbReference>
<evidence type="ECO:0000256" key="2">
    <source>
        <dbReference type="SAM" id="Phobius"/>
    </source>
</evidence>
<feature type="compositionally biased region" description="Pro residues" evidence="1">
    <location>
        <begin position="189"/>
        <end position="199"/>
    </location>
</feature>
<proteinExistence type="predicted"/>
<dbReference type="RefSeq" id="WP_152099392.1">
    <property type="nucleotide sequence ID" value="NZ_AP021861.1"/>
</dbReference>
<feature type="compositionally biased region" description="Gly residues" evidence="1">
    <location>
        <begin position="128"/>
        <end position="143"/>
    </location>
</feature>
<dbReference type="EMBL" id="AP021861">
    <property type="protein sequence ID" value="BBO33664.1"/>
    <property type="molecule type" value="Genomic_DNA"/>
</dbReference>
<evidence type="ECO:0000313" key="3">
    <source>
        <dbReference type="EMBL" id="BBO33664.1"/>
    </source>
</evidence>
<protein>
    <submittedName>
        <fullName evidence="3">Uncharacterized protein</fullName>
    </submittedName>
</protein>
<evidence type="ECO:0000313" key="4">
    <source>
        <dbReference type="Proteomes" id="UP000326837"/>
    </source>
</evidence>
<keyword evidence="2" id="KW-0472">Membrane</keyword>
<accession>A0A5K7XAC6</accession>
<feature type="compositionally biased region" description="Basic and acidic residues" evidence="1">
    <location>
        <begin position="148"/>
        <end position="160"/>
    </location>
</feature>
<reference evidence="4" key="1">
    <citation type="submission" date="2019-10" db="EMBL/GenBank/DDBJ databases">
        <title>Lacipirellula parvula gen. nov., sp. nov., representing a lineage of planctomycetes widespread in freshwater anoxic habitats, and description of the family Lacipirellulaceae.</title>
        <authorList>
            <person name="Dedysh S.N."/>
            <person name="Kulichevskaya I.S."/>
            <person name="Beletsky A.V."/>
            <person name="Rakitin A.L."/>
            <person name="Mardanov A.V."/>
            <person name="Ivanova A.A."/>
            <person name="Saltykova V.X."/>
            <person name="Rijpstra W.I.C."/>
            <person name="Sinninghe Damste J.S."/>
            <person name="Ravin N.V."/>
        </authorList>
    </citation>
    <scope>NUCLEOTIDE SEQUENCE [LARGE SCALE GENOMIC DNA]</scope>
    <source>
        <strain evidence="4">PX69</strain>
    </source>
</reference>